<evidence type="ECO:0000313" key="3">
    <source>
        <dbReference type="Proteomes" id="UP001165136"/>
    </source>
</evidence>
<dbReference type="AlphaFoldDB" id="A0A9W6QUV1"/>
<name>A0A9W6QUV1_9PSEU</name>
<keyword evidence="1" id="KW-0472">Membrane</keyword>
<keyword evidence="1" id="KW-1133">Transmembrane helix</keyword>
<keyword evidence="1" id="KW-0812">Transmembrane</keyword>
<accession>A0A9W6QUV1</accession>
<feature type="transmembrane region" description="Helical" evidence="1">
    <location>
        <begin position="48"/>
        <end position="66"/>
    </location>
</feature>
<comment type="caution">
    <text evidence="2">The sequence shown here is derived from an EMBL/GenBank/DDBJ whole genome shotgun (WGS) entry which is preliminary data.</text>
</comment>
<protein>
    <submittedName>
        <fullName evidence="2">Uncharacterized protein</fullName>
    </submittedName>
</protein>
<organism evidence="2 3">
    <name type="scientific">Amycolatopsis taiwanensis</name>
    <dbReference type="NCBI Taxonomy" id="342230"/>
    <lineage>
        <taxon>Bacteria</taxon>
        <taxon>Bacillati</taxon>
        <taxon>Actinomycetota</taxon>
        <taxon>Actinomycetes</taxon>
        <taxon>Pseudonocardiales</taxon>
        <taxon>Pseudonocardiaceae</taxon>
        <taxon>Amycolatopsis</taxon>
    </lineage>
</organism>
<evidence type="ECO:0000256" key="1">
    <source>
        <dbReference type="SAM" id="Phobius"/>
    </source>
</evidence>
<sequence length="184" mass="20030">MVADHDSTGLGSVRNSHNGWSQNVVQSGYIGQVTVNEPAKAEARGKSWLLPTTGGLLMLAIAVLIFRDTLFAKPGRRPITSVELISVGPEVTHGLPCEPTRLCAYRGVPGHSARFDLPAPNDGNSEFGVCHTLPPEDPGFQAVYNARNYSYYFYPLPNCAGEPQLVRAGWMGPYILQFRSLEKA</sequence>
<proteinExistence type="predicted"/>
<reference evidence="2" key="1">
    <citation type="submission" date="2023-03" db="EMBL/GenBank/DDBJ databases">
        <title>Amycolatopsis taiwanensis NBRC 103393.</title>
        <authorList>
            <person name="Ichikawa N."/>
            <person name="Sato H."/>
            <person name="Tonouchi N."/>
        </authorList>
    </citation>
    <scope>NUCLEOTIDE SEQUENCE</scope>
    <source>
        <strain evidence="2">NBRC 103393</strain>
    </source>
</reference>
<dbReference type="EMBL" id="BSTI01000001">
    <property type="protein sequence ID" value="GLY63989.1"/>
    <property type="molecule type" value="Genomic_DNA"/>
</dbReference>
<gene>
    <name evidence="2" type="ORF">Atai01_06080</name>
</gene>
<keyword evidence="3" id="KW-1185">Reference proteome</keyword>
<dbReference type="Proteomes" id="UP001165136">
    <property type="component" value="Unassembled WGS sequence"/>
</dbReference>
<evidence type="ECO:0000313" key="2">
    <source>
        <dbReference type="EMBL" id="GLY63989.1"/>
    </source>
</evidence>